<dbReference type="RefSeq" id="XP_068347188.1">
    <property type="nucleotide sequence ID" value="XM_068512829.1"/>
</dbReference>
<accession>A0A1J4J8N8</accession>
<gene>
    <name evidence="1" type="ORF">TRFO_39772</name>
</gene>
<dbReference type="InterPro" id="IPR016024">
    <property type="entry name" value="ARM-type_fold"/>
</dbReference>
<proteinExistence type="predicted"/>
<dbReference type="SUPFAM" id="SSF48371">
    <property type="entry name" value="ARM repeat"/>
    <property type="match status" value="1"/>
</dbReference>
<evidence type="ECO:0000313" key="1">
    <source>
        <dbReference type="EMBL" id="OHS94051.1"/>
    </source>
</evidence>
<evidence type="ECO:0000313" key="2">
    <source>
        <dbReference type="Proteomes" id="UP000179807"/>
    </source>
</evidence>
<sequence>MELSNYLLHQTAELIIDESPSVQQQAISTCLVDDEGQRDLLIHQMITVFKEKLESEDLNEENSYRERLETILSTLIKMHEKERFSVENVRKSLHFLFFDVFQKFENHEGEKSDSNKDTSMPESFKLFMSFVKTDLGQIPPIFLMDNSLNNFYAVKALNECLKADDYLFKKNLVPLLQSIQRLIQESDNENDIRETIADSLRIMMPMIKSLDEETKTACQMALTEIFRVFYENLFKNCFTNKLRAKVFDLSVDSFSKHKILEEKVVLENIRSISEQFLTYLFESEEETTSSAFILLAEFHHSFPKEKIFSSSLEKMSDSLFKFSDQHINEVMESESILGLAIFAEKEQSGLILDPSISKLKNPETSQTGCLFLYKLIKENIQISNDKIATICKSMNDICLKPGNISVIGRILLFKLWTALSHIRATTNDIKTSSVFQLISAPCMADYVPQLIDIIMEIAETSKIQHLLDSAVDPKFIIASPVAFACLAVAENSPSYTLEMSTIVPRAMVYAASPYFSPRTKSDIISVIGRINSVKDYSLTASRITSKNCQSASLKLISKFLLDLNDANMSNDAPTWWTSGAISFLEHFPLDLHPESNKTASTSSNPKVVSGKSNFPLSYIKSGVYVVVSILCSLPSMTTSIQTSFQPLLSKFDITNIAECQTMAFSLRTIYSYSAQFALDSYKSKTETRKFAPKDTAHVLPLEFCSRSLELDNRYETRVIDMLNDETVPNEIRSHVFRRLAKKCKIALNSGKANLLINEFLEDPNENTVKAGLSAFLVLVKRNQLQNFGDALSKAVNSYYTFPSMRPLATELFESTPLDLNFTNFCTVIFGSNSKDAMNFLSELVTKSENDNSKILSLKNAKTASACSLILLNPEFQEKARRIVEIIFNFRNIPEEFPLTFYCSSDTTTGDEFVANLLNWLKIPEPWSQNAMKAILLIAKDPRFDRVVPICVDEFLKNVSTVSKNRNLSQLALLLFNKDKFNFVNKLLTTRLITSTNQLTLFASIFEEIGQTVFVVAMKTLIADSITYFNVLKLLQTSKIPESLSVSSIVFIIYTFAQIISINFTQNFSSQTSLQSNQASDQLNVQNIYHLFDECEKSMEALSERFEVVHSSRVSKSLMEIKEFLFSDNKTINEKAKTNLDEKDILQFNFLRALFSICAKDIAMFHIQSFVSTSPVGALAGYSEIIHQGRPLIHEILQLGRTNSSPISNNNNSAKSSKKAALMTIPSLKQLPVDRYGEGQLSEMFEFVLESLSDSPKEAFNCVVELFEWLPKNVIFEKCGKMFYNTQKAIRKNPDFNGFAVMVKFADSLTFSSRQELKDNMPAFLTIAFAYSETENLAPAARKALITLCQFAAMPQTAISVQRNFTVPVSSNSYEFVKLVAKNFVNEMDVRCIESAFSLLDESSVSAKIALSFLLCAAINQKKGIEKNIHLRLNTVLNSANVEMKMGILKAIQTFPPILGC</sequence>
<reference evidence="1" key="1">
    <citation type="submission" date="2016-10" db="EMBL/GenBank/DDBJ databases">
        <authorList>
            <person name="Benchimol M."/>
            <person name="Almeida L.G."/>
            <person name="Vasconcelos A.T."/>
            <person name="Perreira-Neves A."/>
            <person name="Rosa I.A."/>
            <person name="Tasca T."/>
            <person name="Bogo M.R."/>
            <person name="de Souza W."/>
        </authorList>
    </citation>
    <scope>NUCLEOTIDE SEQUENCE [LARGE SCALE GENOMIC DNA]</scope>
    <source>
        <strain evidence="1">K</strain>
    </source>
</reference>
<keyword evidence="2" id="KW-1185">Reference proteome</keyword>
<comment type="caution">
    <text evidence="1">The sequence shown here is derived from an EMBL/GenBank/DDBJ whole genome shotgun (WGS) entry which is preliminary data.</text>
</comment>
<organism evidence="1 2">
    <name type="scientific">Tritrichomonas foetus</name>
    <dbReference type="NCBI Taxonomy" id="1144522"/>
    <lineage>
        <taxon>Eukaryota</taxon>
        <taxon>Metamonada</taxon>
        <taxon>Parabasalia</taxon>
        <taxon>Tritrichomonadida</taxon>
        <taxon>Tritrichomonadidae</taxon>
        <taxon>Tritrichomonas</taxon>
    </lineage>
</organism>
<dbReference type="Proteomes" id="UP000179807">
    <property type="component" value="Unassembled WGS sequence"/>
</dbReference>
<dbReference type="EMBL" id="MLAK01001354">
    <property type="protein sequence ID" value="OHS94051.1"/>
    <property type="molecule type" value="Genomic_DNA"/>
</dbReference>
<dbReference type="GeneID" id="94847533"/>
<name>A0A1J4J8N8_9EUKA</name>
<dbReference type="OrthoDB" id="10686382at2759"/>
<dbReference type="VEuPathDB" id="TrichDB:TRFO_39772"/>
<protein>
    <submittedName>
        <fullName evidence="1">Uncharacterized protein</fullName>
    </submittedName>
</protein>